<keyword evidence="3" id="KW-0378">Hydrolase</keyword>
<feature type="domain" description="Endonuclease/exonuclease/phosphatase" evidence="2">
    <location>
        <begin position="19"/>
        <end position="314"/>
    </location>
</feature>
<keyword evidence="3" id="KW-0255">Endonuclease</keyword>
<dbReference type="SUPFAM" id="SSF56219">
    <property type="entry name" value="DNase I-like"/>
    <property type="match status" value="1"/>
</dbReference>
<dbReference type="Gene3D" id="3.60.10.10">
    <property type="entry name" value="Endonuclease/exonuclease/phosphatase"/>
    <property type="match status" value="1"/>
</dbReference>
<feature type="region of interest" description="Disordered" evidence="1">
    <location>
        <begin position="244"/>
        <end position="267"/>
    </location>
</feature>
<evidence type="ECO:0000256" key="1">
    <source>
        <dbReference type="SAM" id="MobiDB-lite"/>
    </source>
</evidence>
<evidence type="ECO:0000313" key="4">
    <source>
        <dbReference type="Proteomes" id="UP001230978"/>
    </source>
</evidence>
<proteinExistence type="predicted"/>
<gene>
    <name evidence="3" type="ORF">QF092_10855</name>
</gene>
<protein>
    <submittedName>
        <fullName evidence="3">Endonuclease/exonuclease/phosphatase family protein</fullName>
    </submittedName>
</protein>
<organism evidence="3 4">
    <name type="scientific">Fuscovulum ytuae</name>
    <dbReference type="NCBI Taxonomy" id="3042299"/>
    <lineage>
        <taxon>Bacteria</taxon>
        <taxon>Pseudomonadati</taxon>
        <taxon>Pseudomonadota</taxon>
        <taxon>Alphaproteobacteria</taxon>
        <taxon>Rhodobacterales</taxon>
        <taxon>Paracoccaceae</taxon>
        <taxon>Fuscovulum</taxon>
    </lineage>
</organism>
<dbReference type="RefSeq" id="WP_281469925.1">
    <property type="nucleotide sequence ID" value="NZ_CP124535.1"/>
</dbReference>
<feature type="region of interest" description="Disordered" evidence="1">
    <location>
        <begin position="66"/>
        <end position="99"/>
    </location>
</feature>
<evidence type="ECO:0000313" key="3">
    <source>
        <dbReference type="EMBL" id="WGV18074.1"/>
    </source>
</evidence>
<dbReference type="InterPro" id="IPR005135">
    <property type="entry name" value="Endo/exonuclease/phosphatase"/>
</dbReference>
<evidence type="ECO:0000259" key="2">
    <source>
        <dbReference type="Pfam" id="PF03372"/>
    </source>
</evidence>
<keyword evidence="4" id="KW-1185">Reference proteome</keyword>
<sequence length="332" mass="35261">MGLERPGPGLLLQDISRGKDPAIAAAVAVLIRLDADILVLTGVDYDPNLLALTAFAQRLAEAGLPYPHLHAPRPNSGQPTGHDVDGNGTTHDPADAQGWGRFPGAGGTAILSRLPLMTDRATDHSTYLWRDLPGHLMPPITPALAAIQRLSSHSHLELPVALPDGLPLTLLIWHATPPVFDGPEDRNGRRNHDEAAFWLHLLDGTLPTPPPTQPFLLIGDANLDPADGDGRPAALAALLAHPMLQDPAPRGSHGRTEPTQKGDPDLDTVFYPRLGGLRLDYILPSRDLAVTASGVLWPPAGDPFAGTLATASRHYPVWVDITPPAAPNPLPP</sequence>
<accession>A0ABY8QB24</accession>
<dbReference type="Pfam" id="PF03372">
    <property type="entry name" value="Exo_endo_phos"/>
    <property type="match status" value="1"/>
</dbReference>
<feature type="compositionally biased region" description="Basic and acidic residues" evidence="1">
    <location>
        <begin position="254"/>
        <end position="264"/>
    </location>
</feature>
<dbReference type="GO" id="GO:0004519">
    <property type="term" value="F:endonuclease activity"/>
    <property type="evidence" value="ECO:0007669"/>
    <property type="project" value="UniProtKB-KW"/>
</dbReference>
<name>A0ABY8QB24_9RHOB</name>
<keyword evidence="3" id="KW-0540">Nuclease</keyword>
<dbReference type="InterPro" id="IPR036691">
    <property type="entry name" value="Endo/exonu/phosph_ase_sf"/>
</dbReference>
<dbReference type="EMBL" id="CP124535">
    <property type="protein sequence ID" value="WGV18074.1"/>
    <property type="molecule type" value="Genomic_DNA"/>
</dbReference>
<dbReference type="Proteomes" id="UP001230978">
    <property type="component" value="Chromosome"/>
</dbReference>
<reference evidence="3 4" key="1">
    <citation type="submission" date="2023-04" db="EMBL/GenBank/DDBJ databases">
        <title>YMD61, complete Genome.</title>
        <authorList>
            <person name="Zhang J."/>
        </authorList>
    </citation>
    <scope>NUCLEOTIDE SEQUENCE [LARGE SCALE GENOMIC DNA]</scope>
    <source>
        <strain evidence="3 4">YMD61</strain>
    </source>
</reference>